<dbReference type="PANTHER" id="PTHR43767:SF1">
    <property type="entry name" value="NONRIBOSOMAL PEPTIDE SYNTHASE PES1 (EUROFUNG)-RELATED"/>
    <property type="match status" value="1"/>
</dbReference>
<protein>
    <submittedName>
        <fullName evidence="3">Acyl-CoA synthetase (AMP-forming)/AMP-acid ligase II</fullName>
    </submittedName>
</protein>
<feature type="domain" description="AMP-dependent synthetase/ligase" evidence="1">
    <location>
        <begin position="11"/>
        <end position="373"/>
    </location>
</feature>
<evidence type="ECO:0000259" key="2">
    <source>
        <dbReference type="Pfam" id="PF13193"/>
    </source>
</evidence>
<dbReference type="GO" id="GO:0016878">
    <property type="term" value="F:acid-thiol ligase activity"/>
    <property type="evidence" value="ECO:0007669"/>
    <property type="project" value="UniProtKB-ARBA"/>
</dbReference>
<dbReference type="SUPFAM" id="SSF56801">
    <property type="entry name" value="Acetyl-CoA synthetase-like"/>
    <property type="match status" value="1"/>
</dbReference>
<organism evidence="3 4">
    <name type="scientific">Thiohalomonas denitrificans</name>
    <dbReference type="NCBI Taxonomy" id="415747"/>
    <lineage>
        <taxon>Bacteria</taxon>
        <taxon>Pseudomonadati</taxon>
        <taxon>Pseudomonadota</taxon>
        <taxon>Gammaproteobacteria</taxon>
        <taxon>Thiohalomonadales</taxon>
        <taxon>Thiohalomonadaceae</taxon>
        <taxon>Thiohalomonas</taxon>
    </lineage>
</organism>
<dbReference type="Pfam" id="PF13193">
    <property type="entry name" value="AMP-binding_C"/>
    <property type="match status" value="1"/>
</dbReference>
<dbReference type="PANTHER" id="PTHR43767">
    <property type="entry name" value="LONG-CHAIN-FATTY-ACID--COA LIGASE"/>
    <property type="match status" value="1"/>
</dbReference>
<name>A0A1G5PKP6_9GAMM</name>
<accession>A0A1G5PKP6</accession>
<dbReference type="InterPro" id="IPR025110">
    <property type="entry name" value="AMP-bd_C"/>
</dbReference>
<sequence length="511" mass="55653">MDRSIVHQLEASVIAHGDRGAIRHDALEVTYNQLWSMVRAVCGFFRRRVNRGDRVILALPNGVEYVAAYYGIIAAGAVVVPLRPDARNSELAAMASRVEAKWLITEGADHAREASCAQPPTLGVVLVGSRFPGVSSDAPVVAWDAILTEGSSDPDYDALNDSDRLTTLACTSGTTGNPKAVMITNGNLEANTRSILGYLHLQQEDTGLCLLPLNYAYGTSILNTHMAAGARLVIGNGMAYPHVVRELLAQEEVSGFFGVPTTYYLALQHGLFAQPLPRLRYLAQAGGGMRADAVDQVRAQLPGVAFYVMYGQTEATARLTWLPPERWTEKRGSIGMAIPGVELSIRDEEGKCVVHGSIGELCARGQNIMAGYWRNPKATDEVLRDGWLHTGDLSWQDADGYFYLVGRADEMIKSGGHRFSPGAVEEVIARHPDVKEVAVVGIDDELLGQVVRAVVVPLPESSPGVNTLLRFCRHHLPPHMLPRELLFSDQLPTTPSGKVRRKMLAGMRWTA</sequence>
<keyword evidence="3" id="KW-0436">Ligase</keyword>
<dbReference type="InterPro" id="IPR045851">
    <property type="entry name" value="AMP-bd_C_sf"/>
</dbReference>
<evidence type="ECO:0000313" key="4">
    <source>
        <dbReference type="Proteomes" id="UP000199648"/>
    </source>
</evidence>
<dbReference type="EMBL" id="FMWD01000001">
    <property type="protein sequence ID" value="SCZ50067.1"/>
    <property type="molecule type" value="Genomic_DNA"/>
</dbReference>
<dbReference type="STRING" id="415747.SAMN03097708_00328"/>
<dbReference type="Gene3D" id="3.30.300.30">
    <property type="match status" value="1"/>
</dbReference>
<reference evidence="3 4" key="1">
    <citation type="submission" date="2016-10" db="EMBL/GenBank/DDBJ databases">
        <authorList>
            <person name="de Groot N.N."/>
        </authorList>
    </citation>
    <scope>NUCLEOTIDE SEQUENCE [LARGE SCALE GENOMIC DNA]</scope>
    <source>
        <strain evidence="3 4">HLD2</strain>
    </source>
</reference>
<dbReference type="RefSeq" id="WP_092991919.1">
    <property type="nucleotide sequence ID" value="NZ_FMWD01000001.1"/>
</dbReference>
<dbReference type="OrthoDB" id="9803968at2"/>
<dbReference type="InterPro" id="IPR042099">
    <property type="entry name" value="ANL_N_sf"/>
</dbReference>
<evidence type="ECO:0000313" key="3">
    <source>
        <dbReference type="EMBL" id="SCZ50067.1"/>
    </source>
</evidence>
<gene>
    <name evidence="3" type="ORF">SAMN03097708_00328</name>
</gene>
<dbReference type="InterPro" id="IPR020845">
    <property type="entry name" value="AMP-binding_CS"/>
</dbReference>
<feature type="domain" description="AMP-binding enzyme C-terminal" evidence="2">
    <location>
        <begin position="424"/>
        <end position="498"/>
    </location>
</feature>
<dbReference type="InterPro" id="IPR000873">
    <property type="entry name" value="AMP-dep_synth/lig_dom"/>
</dbReference>
<dbReference type="Pfam" id="PF00501">
    <property type="entry name" value="AMP-binding"/>
    <property type="match status" value="1"/>
</dbReference>
<proteinExistence type="predicted"/>
<dbReference type="Proteomes" id="UP000199648">
    <property type="component" value="Unassembled WGS sequence"/>
</dbReference>
<evidence type="ECO:0000259" key="1">
    <source>
        <dbReference type="Pfam" id="PF00501"/>
    </source>
</evidence>
<dbReference type="InterPro" id="IPR050237">
    <property type="entry name" value="ATP-dep_AMP-bd_enzyme"/>
</dbReference>
<keyword evidence="4" id="KW-1185">Reference proteome</keyword>
<dbReference type="AlphaFoldDB" id="A0A1G5PKP6"/>
<dbReference type="PROSITE" id="PS00455">
    <property type="entry name" value="AMP_BINDING"/>
    <property type="match status" value="1"/>
</dbReference>
<dbReference type="Gene3D" id="3.40.50.12780">
    <property type="entry name" value="N-terminal domain of ligase-like"/>
    <property type="match status" value="1"/>
</dbReference>